<evidence type="ECO:0000313" key="2">
    <source>
        <dbReference type="EMBL" id="CAH3149023.1"/>
    </source>
</evidence>
<dbReference type="EMBL" id="CALNXK010000085">
    <property type="protein sequence ID" value="CAH3149023.1"/>
    <property type="molecule type" value="Genomic_DNA"/>
</dbReference>
<feature type="region of interest" description="Disordered" evidence="1">
    <location>
        <begin position="132"/>
        <end position="152"/>
    </location>
</feature>
<evidence type="ECO:0000256" key="1">
    <source>
        <dbReference type="SAM" id="MobiDB-lite"/>
    </source>
</evidence>
<name>A0ABN8PRU1_9CNID</name>
<sequence>MRETLYQIKSPTSRGTRYKDWATTVKEAKGRQIPIGLPQNLKNYFENALRKPPISNIFGPTVIYYFQNFLFSSESNEAQEQRKSHDKRMTRRNVLCHVSRNRPHPTIYFPFQTGDRLQTYMVWIPEDRHTTTSMSLPPVHQRRPEQSPPPRNCQTRMSKSFGYGQFTSLNQTTYQDEIARTPFLHRNIKMRDHFPSGNLNSNTSSLHRVRVR</sequence>
<comment type="caution">
    <text evidence="2">The sequence shown here is derived from an EMBL/GenBank/DDBJ whole genome shotgun (WGS) entry which is preliminary data.</text>
</comment>
<keyword evidence="3" id="KW-1185">Reference proteome</keyword>
<reference evidence="2 3" key="1">
    <citation type="submission" date="2022-05" db="EMBL/GenBank/DDBJ databases">
        <authorList>
            <consortium name="Genoscope - CEA"/>
            <person name="William W."/>
        </authorList>
    </citation>
    <scope>NUCLEOTIDE SEQUENCE [LARGE SCALE GENOMIC DNA]</scope>
</reference>
<organism evidence="2 3">
    <name type="scientific">Porites lobata</name>
    <dbReference type="NCBI Taxonomy" id="104759"/>
    <lineage>
        <taxon>Eukaryota</taxon>
        <taxon>Metazoa</taxon>
        <taxon>Cnidaria</taxon>
        <taxon>Anthozoa</taxon>
        <taxon>Hexacorallia</taxon>
        <taxon>Scleractinia</taxon>
        <taxon>Fungiina</taxon>
        <taxon>Poritidae</taxon>
        <taxon>Porites</taxon>
    </lineage>
</organism>
<accession>A0ABN8PRU1</accession>
<evidence type="ECO:0000313" key="3">
    <source>
        <dbReference type="Proteomes" id="UP001159405"/>
    </source>
</evidence>
<protein>
    <submittedName>
        <fullName evidence="2">Uncharacterized protein</fullName>
    </submittedName>
</protein>
<proteinExistence type="predicted"/>
<dbReference type="Proteomes" id="UP001159405">
    <property type="component" value="Unassembled WGS sequence"/>
</dbReference>
<gene>
    <name evidence="2" type="ORF">PLOB_00046939</name>
</gene>